<accession>A0A6A6NPJ1</accession>
<organism evidence="1 2">
    <name type="scientific">Lineolata rhizophorae</name>
    <dbReference type="NCBI Taxonomy" id="578093"/>
    <lineage>
        <taxon>Eukaryota</taxon>
        <taxon>Fungi</taxon>
        <taxon>Dikarya</taxon>
        <taxon>Ascomycota</taxon>
        <taxon>Pezizomycotina</taxon>
        <taxon>Dothideomycetes</taxon>
        <taxon>Dothideomycetes incertae sedis</taxon>
        <taxon>Lineolatales</taxon>
        <taxon>Lineolataceae</taxon>
        <taxon>Lineolata</taxon>
    </lineage>
</organism>
<dbReference type="Proteomes" id="UP000799766">
    <property type="component" value="Unassembled WGS sequence"/>
</dbReference>
<name>A0A6A6NPJ1_9PEZI</name>
<dbReference type="AlphaFoldDB" id="A0A6A6NPJ1"/>
<sequence>MAAQPQSLGAMPQLTGNNNLVVWEQALKRRVSDMGASNIWTFIPYKLGDPIPAQSREGGALPDYEGIVYHEMEPQVQRIIYGAIPQKVRDFIQHEKSAGLMYKGVRQFYVELKAKIGELVHMRSKDYEDEAKFTQEFTRLWEFAISYGSVVSDNQLALAYLMKIDDPGFVMNQLERNVEGRLRFTDVQKSLSQAGDDGELSLLGQY</sequence>
<keyword evidence="2" id="KW-1185">Reference proteome</keyword>
<gene>
    <name evidence="1" type="ORF">BDY21DRAFT_117021</name>
</gene>
<evidence type="ECO:0000313" key="2">
    <source>
        <dbReference type="Proteomes" id="UP000799766"/>
    </source>
</evidence>
<reference evidence="1" key="1">
    <citation type="journal article" date="2020" name="Stud. Mycol.">
        <title>101 Dothideomycetes genomes: a test case for predicting lifestyles and emergence of pathogens.</title>
        <authorList>
            <person name="Haridas S."/>
            <person name="Albert R."/>
            <person name="Binder M."/>
            <person name="Bloem J."/>
            <person name="Labutti K."/>
            <person name="Salamov A."/>
            <person name="Andreopoulos B."/>
            <person name="Baker S."/>
            <person name="Barry K."/>
            <person name="Bills G."/>
            <person name="Bluhm B."/>
            <person name="Cannon C."/>
            <person name="Castanera R."/>
            <person name="Culley D."/>
            <person name="Daum C."/>
            <person name="Ezra D."/>
            <person name="Gonzalez J."/>
            <person name="Henrissat B."/>
            <person name="Kuo A."/>
            <person name="Liang C."/>
            <person name="Lipzen A."/>
            <person name="Lutzoni F."/>
            <person name="Magnuson J."/>
            <person name="Mondo S."/>
            <person name="Nolan M."/>
            <person name="Ohm R."/>
            <person name="Pangilinan J."/>
            <person name="Park H.-J."/>
            <person name="Ramirez L."/>
            <person name="Alfaro M."/>
            <person name="Sun H."/>
            <person name="Tritt A."/>
            <person name="Yoshinaga Y."/>
            <person name="Zwiers L.-H."/>
            <person name="Turgeon B."/>
            <person name="Goodwin S."/>
            <person name="Spatafora J."/>
            <person name="Crous P."/>
            <person name="Grigoriev I."/>
        </authorList>
    </citation>
    <scope>NUCLEOTIDE SEQUENCE</scope>
    <source>
        <strain evidence="1">ATCC 16933</strain>
    </source>
</reference>
<proteinExistence type="predicted"/>
<dbReference type="EMBL" id="MU001695">
    <property type="protein sequence ID" value="KAF2453710.1"/>
    <property type="molecule type" value="Genomic_DNA"/>
</dbReference>
<evidence type="ECO:0000313" key="1">
    <source>
        <dbReference type="EMBL" id="KAF2453710.1"/>
    </source>
</evidence>
<protein>
    <submittedName>
        <fullName evidence="1">Uncharacterized protein</fullName>
    </submittedName>
</protein>